<sequence>MSADNIFTMTRQPTLSDLGEGLAAKFAELSKRPCADKCDYLLRDLADARTAVSQLRTRLIRGDGEAA</sequence>
<evidence type="ECO:0000313" key="2">
    <source>
        <dbReference type="Proteomes" id="UP000515804"/>
    </source>
</evidence>
<dbReference type="AlphaFoldDB" id="A0A7G9SPT7"/>
<dbReference type="KEGG" id="tcn:H9L16_14640"/>
<protein>
    <submittedName>
        <fullName evidence="1">Uncharacterized protein</fullName>
    </submittedName>
</protein>
<dbReference type="RefSeq" id="WP_187552379.1">
    <property type="nucleotide sequence ID" value="NZ_BMZL01000001.1"/>
</dbReference>
<dbReference type="EMBL" id="CP060719">
    <property type="protein sequence ID" value="QNN69862.1"/>
    <property type="molecule type" value="Genomic_DNA"/>
</dbReference>
<organism evidence="1 2">
    <name type="scientific">Thermomonas carbonis</name>
    <dbReference type="NCBI Taxonomy" id="1463158"/>
    <lineage>
        <taxon>Bacteria</taxon>
        <taxon>Pseudomonadati</taxon>
        <taxon>Pseudomonadota</taxon>
        <taxon>Gammaproteobacteria</taxon>
        <taxon>Lysobacterales</taxon>
        <taxon>Lysobacteraceae</taxon>
        <taxon>Thermomonas</taxon>
    </lineage>
</organism>
<reference evidence="1 2" key="1">
    <citation type="submission" date="2020-08" db="EMBL/GenBank/DDBJ databases">
        <title>Genome sequence of Thermomonas carbonis KCTC 42013T.</title>
        <authorList>
            <person name="Hyun D.-W."/>
            <person name="Bae J.-W."/>
        </authorList>
    </citation>
    <scope>NUCLEOTIDE SEQUENCE [LARGE SCALE GENOMIC DNA]</scope>
    <source>
        <strain evidence="1 2">KCTC 42013</strain>
    </source>
</reference>
<keyword evidence="2" id="KW-1185">Reference proteome</keyword>
<name>A0A7G9SPT7_9GAMM</name>
<evidence type="ECO:0000313" key="1">
    <source>
        <dbReference type="EMBL" id="QNN69862.1"/>
    </source>
</evidence>
<dbReference type="Proteomes" id="UP000515804">
    <property type="component" value="Chromosome"/>
</dbReference>
<accession>A0A7G9SPT7</accession>
<proteinExistence type="predicted"/>
<gene>
    <name evidence="1" type="ORF">H9L16_14640</name>
</gene>